<dbReference type="AlphaFoldDB" id="M0BBX3"/>
<sequence>MKVRLIVDCRYGPPLRGTHRDRVVGVSKGKSRSRRSEQSMETGTIPHTELDGGINCYLTIESGQTYRWTRSDGELYAGSRAPEAWYELAIDGEVVRVRSTDDGLEWESTTDAEPILRRRLRLDDDLPAIVADAPDDTLVEDAYATHRGLRLVTDPPFDTLIAFICSAQMRVERINEMVTTLATEYGTQIEFDGRTYHDFPTPDQLAAATESELRDLGLGYRAPYVVETARMVADGEGHPADARDLPYEEAREYLTRFVGVGEKVADCICLFALEFDEAVPLDTWIRKAIATYYPDCDHGSYAKTSRAIRERFGGTYAGYAQTYVFHHLRTGEATVD</sequence>
<dbReference type="PATRIC" id="fig|1227490.4.peg.2791"/>
<dbReference type="GO" id="GO:0003684">
    <property type="term" value="F:damaged DNA binding"/>
    <property type="evidence" value="ECO:0007669"/>
    <property type="project" value="InterPro"/>
</dbReference>
<keyword evidence="7" id="KW-0511">Multifunctional enzyme</keyword>
<evidence type="ECO:0000313" key="12">
    <source>
        <dbReference type="EMBL" id="ELZ08411.1"/>
    </source>
</evidence>
<evidence type="ECO:0000313" key="13">
    <source>
        <dbReference type="Proteomes" id="UP000011560"/>
    </source>
</evidence>
<dbReference type="GO" id="GO:0140078">
    <property type="term" value="F:class I DNA-(apurinic or apyrimidinic site) endonuclease activity"/>
    <property type="evidence" value="ECO:0007669"/>
    <property type="project" value="UniProtKB-EC"/>
</dbReference>
<dbReference type="InterPro" id="IPR052054">
    <property type="entry name" value="Oxidative_DNA_repair_enzyme"/>
</dbReference>
<protein>
    <recommendedName>
        <fullName evidence="2">DNA-(apurinic or apyrimidinic site) lyase</fullName>
        <ecNumber evidence="2">4.2.99.18</ecNumber>
    </recommendedName>
</protein>
<evidence type="ECO:0000259" key="11">
    <source>
        <dbReference type="SMART" id="SM00478"/>
    </source>
</evidence>
<evidence type="ECO:0000256" key="7">
    <source>
        <dbReference type="ARBA" id="ARBA00023268"/>
    </source>
</evidence>
<evidence type="ECO:0000256" key="2">
    <source>
        <dbReference type="ARBA" id="ARBA00012720"/>
    </source>
</evidence>
<gene>
    <name evidence="12" type="ORF">C479_13768</name>
</gene>
<dbReference type="Gene3D" id="3.30.310.260">
    <property type="match status" value="1"/>
</dbReference>
<evidence type="ECO:0000256" key="6">
    <source>
        <dbReference type="ARBA" id="ARBA00023239"/>
    </source>
</evidence>
<evidence type="ECO:0000256" key="4">
    <source>
        <dbReference type="ARBA" id="ARBA00022801"/>
    </source>
</evidence>
<keyword evidence="3" id="KW-0227">DNA damage</keyword>
<keyword evidence="5" id="KW-0234">DNA repair</keyword>
<proteinExistence type="inferred from homology"/>
<dbReference type="EMBL" id="AOIQ01000021">
    <property type="protein sequence ID" value="ELZ08411.1"/>
    <property type="molecule type" value="Genomic_DNA"/>
</dbReference>
<evidence type="ECO:0000256" key="3">
    <source>
        <dbReference type="ARBA" id="ARBA00022763"/>
    </source>
</evidence>
<evidence type="ECO:0000256" key="5">
    <source>
        <dbReference type="ARBA" id="ARBA00023204"/>
    </source>
</evidence>
<dbReference type="Gene3D" id="1.10.1670.10">
    <property type="entry name" value="Helix-hairpin-Helix base-excision DNA repair enzymes (C-terminal)"/>
    <property type="match status" value="1"/>
</dbReference>
<dbReference type="PANTHER" id="PTHR10242:SF2">
    <property type="entry name" value="N-GLYCOSYLASE_DNA LYASE"/>
    <property type="match status" value="1"/>
</dbReference>
<name>M0BBX3_9EURY</name>
<reference evidence="12 13" key="1">
    <citation type="journal article" date="2014" name="PLoS Genet.">
        <title>Phylogenetically driven sequencing of extremely halophilic archaea reveals strategies for static and dynamic osmo-response.</title>
        <authorList>
            <person name="Becker E.A."/>
            <person name="Seitzer P.M."/>
            <person name="Tritt A."/>
            <person name="Larsen D."/>
            <person name="Krusor M."/>
            <person name="Yao A.I."/>
            <person name="Wu D."/>
            <person name="Madern D."/>
            <person name="Eisen J.A."/>
            <person name="Darling A.E."/>
            <person name="Facciotti M.T."/>
        </authorList>
    </citation>
    <scope>NUCLEOTIDE SEQUENCE [LARGE SCALE GENOMIC DNA]</scope>
    <source>
        <strain evidence="12 13">JCM 14624</strain>
    </source>
</reference>
<dbReference type="SUPFAM" id="SSF48150">
    <property type="entry name" value="DNA-glycosylase"/>
    <property type="match status" value="1"/>
</dbReference>
<comment type="similarity">
    <text evidence="1">Belongs to the type-1 OGG1 family.</text>
</comment>
<comment type="caution">
    <text evidence="12">The sequence shown here is derived from an EMBL/GenBank/DDBJ whole genome shotgun (WGS) entry which is preliminary data.</text>
</comment>
<dbReference type="InterPro" id="IPR023170">
    <property type="entry name" value="HhH_base_excis_C"/>
</dbReference>
<keyword evidence="8" id="KW-0326">Glycosidase</keyword>
<dbReference type="Pfam" id="PF00730">
    <property type="entry name" value="HhH-GPD"/>
    <property type="match status" value="1"/>
</dbReference>
<feature type="domain" description="HhH-GPD" evidence="11">
    <location>
        <begin position="165"/>
        <end position="329"/>
    </location>
</feature>
<evidence type="ECO:0000256" key="10">
    <source>
        <dbReference type="SAM" id="MobiDB-lite"/>
    </source>
</evidence>
<dbReference type="PANTHER" id="PTHR10242">
    <property type="entry name" value="8-OXOGUANINE DNA GLYCOSYLASE"/>
    <property type="match status" value="1"/>
</dbReference>
<accession>M0BBX3</accession>
<dbReference type="GO" id="GO:0008534">
    <property type="term" value="F:oxidized purine nucleobase lesion DNA N-glycosylase activity"/>
    <property type="evidence" value="ECO:0007669"/>
    <property type="project" value="InterPro"/>
</dbReference>
<keyword evidence="4" id="KW-0378">Hydrolase</keyword>
<dbReference type="SMART" id="SM00478">
    <property type="entry name" value="ENDO3c"/>
    <property type="match status" value="1"/>
</dbReference>
<evidence type="ECO:0000256" key="1">
    <source>
        <dbReference type="ARBA" id="ARBA00010679"/>
    </source>
</evidence>
<dbReference type="Gene3D" id="1.10.340.30">
    <property type="entry name" value="Hypothetical protein, domain 2"/>
    <property type="match status" value="1"/>
</dbReference>
<keyword evidence="13" id="KW-1185">Reference proteome</keyword>
<dbReference type="InterPro" id="IPR012904">
    <property type="entry name" value="OGG_N"/>
</dbReference>
<dbReference type="GO" id="GO:0006284">
    <property type="term" value="P:base-excision repair"/>
    <property type="evidence" value="ECO:0007669"/>
    <property type="project" value="InterPro"/>
</dbReference>
<dbReference type="SUPFAM" id="SSF55945">
    <property type="entry name" value="TATA-box binding protein-like"/>
    <property type="match status" value="1"/>
</dbReference>
<dbReference type="Proteomes" id="UP000011560">
    <property type="component" value="Unassembled WGS sequence"/>
</dbReference>
<evidence type="ECO:0000256" key="8">
    <source>
        <dbReference type="ARBA" id="ARBA00023295"/>
    </source>
</evidence>
<dbReference type="CDD" id="cd00056">
    <property type="entry name" value="ENDO3c"/>
    <property type="match status" value="1"/>
</dbReference>
<feature type="region of interest" description="Disordered" evidence="10">
    <location>
        <begin position="18"/>
        <end position="45"/>
    </location>
</feature>
<dbReference type="STRING" id="1227490.C479_13768"/>
<evidence type="ECO:0000256" key="9">
    <source>
        <dbReference type="ARBA" id="ARBA00044632"/>
    </source>
</evidence>
<dbReference type="InterPro" id="IPR003265">
    <property type="entry name" value="HhH-GPD_domain"/>
</dbReference>
<dbReference type="InterPro" id="IPR011257">
    <property type="entry name" value="DNA_glycosylase"/>
</dbReference>
<dbReference type="Pfam" id="PF07934">
    <property type="entry name" value="OGG_N"/>
    <property type="match status" value="1"/>
</dbReference>
<comment type="catalytic activity">
    <reaction evidence="9">
        <text>2'-deoxyribonucleotide-(2'-deoxyribose 5'-phosphate)-2'-deoxyribonucleotide-DNA = a 3'-end 2'-deoxyribonucleotide-(2,3-dehydro-2,3-deoxyribose 5'-phosphate)-DNA + a 5'-end 5'-phospho-2'-deoxyribonucleoside-DNA + H(+)</text>
        <dbReference type="Rhea" id="RHEA:66592"/>
        <dbReference type="Rhea" id="RHEA-COMP:13180"/>
        <dbReference type="Rhea" id="RHEA-COMP:16897"/>
        <dbReference type="Rhea" id="RHEA-COMP:17067"/>
        <dbReference type="ChEBI" id="CHEBI:15378"/>
        <dbReference type="ChEBI" id="CHEBI:136412"/>
        <dbReference type="ChEBI" id="CHEBI:157695"/>
        <dbReference type="ChEBI" id="CHEBI:167181"/>
        <dbReference type="EC" id="4.2.99.18"/>
    </reaction>
</comment>
<organism evidence="12 13">
    <name type="scientific">Halovivax asiaticus JCM 14624</name>
    <dbReference type="NCBI Taxonomy" id="1227490"/>
    <lineage>
        <taxon>Archaea</taxon>
        <taxon>Methanobacteriati</taxon>
        <taxon>Methanobacteriota</taxon>
        <taxon>Stenosarchaea group</taxon>
        <taxon>Halobacteria</taxon>
        <taxon>Halobacteriales</taxon>
        <taxon>Natrialbaceae</taxon>
        <taxon>Halovivax</taxon>
    </lineage>
</organism>
<keyword evidence="6" id="KW-0456">Lyase</keyword>
<dbReference type="EC" id="4.2.99.18" evidence="2"/>
<dbReference type="GO" id="GO:0006289">
    <property type="term" value="P:nucleotide-excision repair"/>
    <property type="evidence" value="ECO:0007669"/>
    <property type="project" value="InterPro"/>
</dbReference>